<dbReference type="SUPFAM" id="SSF48179">
    <property type="entry name" value="6-phosphogluconate dehydrogenase C-terminal domain-like"/>
    <property type="match status" value="1"/>
</dbReference>
<dbReference type="InterPro" id="IPR001732">
    <property type="entry name" value="UDP-Glc/GDP-Man_DH_N"/>
</dbReference>
<evidence type="ECO:0000313" key="12">
    <source>
        <dbReference type="EMBL" id="RLE47295.1"/>
    </source>
</evidence>
<dbReference type="InterPro" id="IPR014026">
    <property type="entry name" value="UDP-Glc/GDP-Man_DH_dimer"/>
</dbReference>
<dbReference type="EC" id="1.1.1.22" evidence="3 7"/>
<evidence type="ECO:0000256" key="2">
    <source>
        <dbReference type="ARBA" id="ARBA00006601"/>
    </source>
</evidence>
<evidence type="ECO:0000256" key="3">
    <source>
        <dbReference type="ARBA" id="ARBA00012954"/>
    </source>
</evidence>
<feature type="binding site" evidence="10">
    <location>
        <position position="34"/>
    </location>
    <ligand>
        <name>NAD(+)</name>
        <dbReference type="ChEBI" id="CHEBI:57540"/>
    </ligand>
</feature>
<feature type="binding site" evidence="10">
    <location>
        <position position="278"/>
    </location>
    <ligand>
        <name>NAD(+)</name>
        <dbReference type="ChEBI" id="CHEBI:57540"/>
    </ligand>
</feature>
<dbReference type="NCBIfam" id="TIGR03026">
    <property type="entry name" value="NDP-sugDHase"/>
    <property type="match status" value="1"/>
</dbReference>
<feature type="domain" description="UDP-glucose/GDP-mannose dehydrogenase C-terminal" evidence="11">
    <location>
        <begin position="328"/>
        <end position="430"/>
    </location>
</feature>
<dbReference type="InterPro" id="IPR017476">
    <property type="entry name" value="UDP-Glc/GDP-Man"/>
</dbReference>
<proteinExistence type="inferred from homology"/>
<name>A0A497EL85_9CREN</name>
<feature type="binding site" evidence="10">
    <location>
        <position position="128"/>
    </location>
    <ligand>
        <name>NAD(+)</name>
        <dbReference type="ChEBI" id="CHEBI:57540"/>
    </ligand>
</feature>
<evidence type="ECO:0000256" key="7">
    <source>
        <dbReference type="PIRNR" id="PIRNR000124"/>
    </source>
</evidence>
<comment type="similarity">
    <text evidence="2 7">Belongs to the UDP-glucose/GDP-mannose dehydrogenase family.</text>
</comment>
<feature type="binding site" evidence="10">
    <location>
        <position position="165"/>
    </location>
    <ligand>
        <name>NAD(+)</name>
        <dbReference type="ChEBI" id="CHEBI:57540"/>
    </ligand>
</feature>
<dbReference type="Pfam" id="PF03721">
    <property type="entry name" value="UDPG_MGDP_dh_N"/>
    <property type="match status" value="1"/>
</dbReference>
<evidence type="ECO:0000259" key="11">
    <source>
        <dbReference type="SMART" id="SM00984"/>
    </source>
</evidence>
<feature type="binding site" evidence="10">
    <location>
        <position position="39"/>
    </location>
    <ligand>
        <name>NAD(+)</name>
        <dbReference type="ChEBI" id="CHEBI:57540"/>
    </ligand>
</feature>
<dbReference type="GO" id="GO:0006065">
    <property type="term" value="P:UDP-glucuronate biosynthetic process"/>
    <property type="evidence" value="ECO:0007669"/>
    <property type="project" value="UniProtKB-UniPathway"/>
</dbReference>
<dbReference type="EMBL" id="QMQV01000137">
    <property type="protein sequence ID" value="RLE47295.1"/>
    <property type="molecule type" value="Genomic_DNA"/>
</dbReference>
<evidence type="ECO:0000256" key="1">
    <source>
        <dbReference type="ARBA" id="ARBA00004701"/>
    </source>
</evidence>
<dbReference type="AlphaFoldDB" id="A0A497EL85"/>
<dbReference type="InterPro" id="IPR036291">
    <property type="entry name" value="NAD(P)-bd_dom_sf"/>
</dbReference>
<evidence type="ECO:0000256" key="4">
    <source>
        <dbReference type="ARBA" id="ARBA00023002"/>
    </source>
</evidence>
<comment type="caution">
    <text evidence="12">The sequence shown here is derived from an EMBL/GenBank/DDBJ whole genome shotgun (WGS) entry which is preliminary data.</text>
</comment>
<feature type="binding site" evidence="10">
    <location>
        <position position="90"/>
    </location>
    <ligand>
        <name>NAD(+)</name>
        <dbReference type="ChEBI" id="CHEBI:57540"/>
    </ligand>
</feature>
<reference evidence="12 13" key="1">
    <citation type="submission" date="2018-06" db="EMBL/GenBank/DDBJ databases">
        <title>Extensive metabolic versatility and redundancy in microbially diverse, dynamic hydrothermal sediments.</title>
        <authorList>
            <person name="Dombrowski N."/>
            <person name="Teske A."/>
            <person name="Baker B.J."/>
        </authorList>
    </citation>
    <scope>NUCLEOTIDE SEQUENCE [LARGE SCALE GENOMIC DNA]</scope>
    <source>
        <strain evidence="12">B66_G16</strain>
    </source>
</reference>
<dbReference type="SUPFAM" id="SSF52413">
    <property type="entry name" value="UDP-glucose/GDP-mannose dehydrogenase C-terminal domain"/>
    <property type="match status" value="1"/>
</dbReference>
<dbReference type="InterPro" id="IPR008927">
    <property type="entry name" value="6-PGluconate_DH-like_C_sf"/>
</dbReference>
<evidence type="ECO:0000256" key="9">
    <source>
        <dbReference type="PIRSR" id="PIRSR500134-2"/>
    </source>
</evidence>
<protein>
    <recommendedName>
        <fullName evidence="3 7">UDP-glucose 6-dehydrogenase</fullName>
        <ecNumber evidence="3 7">1.1.1.22</ecNumber>
    </recommendedName>
</protein>
<dbReference type="PIRSF" id="PIRSF500134">
    <property type="entry name" value="UDPglc_DH_bac"/>
    <property type="match status" value="1"/>
</dbReference>
<dbReference type="InterPro" id="IPR036220">
    <property type="entry name" value="UDP-Glc/GDP-Man_DH_C_sf"/>
</dbReference>
<sequence>MKALGKVSVFGLGYVGLTFSVCLASRGFEVIGVDVDLERVKLVSEGVPPFYEPDLEAYLRRALSSRLLSCTTDYFEAVLNSDVSFICVGTPAKGDGSVDLSYVESASRGIGHALKEKEDYHLIVVRSTVPPGTCEGVVKRVIETASGKRCGADFGLCMNPEFLREGSAIRGFFNPDRIIIGEYDAKSGDLLENFYRSFHGDSAPPILRTSLANAELIKYANNAFLAMKVSFINEIANICQVTPGTDVTVVAEALGLDHRISPEFLKAGLGWGGSCLPKDLKALIRYAESRDYDPALLRAVYEVNEFQPYKAVELARELIGDLKGRRIAVLGLSFKPNTDDMRNAVSIVIIEKLLEEGVQVVAYDPAAINNAAKLFGDRVKFAPSALDCIRGCDCCIIVTEWDEFRKLEPEDFVENMRYPALVDGRRIYDPCKFASKLKYRAVGLCACGGLSGVDGGIG</sequence>
<feature type="active site" description="Nucleophile" evidence="8">
    <location>
        <position position="275"/>
    </location>
</feature>
<organism evidence="12 13">
    <name type="scientific">Thermoproteota archaeon</name>
    <dbReference type="NCBI Taxonomy" id="2056631"/>
    <lineage>
        <taxon>Archaea</taxon>
        <taxon>Thermoproteota</taxon>
    </lineage>
</organism>
<dbReference type="InterPro" id="IPR028357">
    <property type="entry name" value="UDPglc_DH_bac"/>
</dbReference>
<dbReference type="Pfam" id="PF03720">
    <property type="entry name" value="UDPG_MGDP_dh_C"/>
    <property type="match status" value="1"/>
</dbReference>
<accession>A0A497EL85</accession>
<dbReference type="Proteomes" id="UP000278475">
    <property type="component" value="Unassembled WGS sequence"/>
</dbReference>
<evidence type="ECO:0000256" key="5">
    <source>
        <dbReference type="ARBA" id="ARBA00023027"/>
    </source>
</evidence>
<feature type="binding site" evidence="9">
    <location>
        <position position="272"/>
    </location>
    <ligand>
        <name>substrate</name>
    </ligand>
</feature>
<dbReference type="SUPFAM" id="SSF51735">
    <property type="entry name" value="NAD(P)-binding Rossmann-fold domains"/>
    <property type="match status" value="1"/>
</dbReference>
<comment type="catalytic activity">
    <reaction evidence="6 7">
        <text>UDP-alpha-D-glucose + 2 NAD(+) + H2O = UDP-alpha-D-glucuronate + 2 NADH + 3 H(+)</text>
        <dbReference type="Rhea" id="RHEA:23596"/>
        <dbReference type="ChEBI" id="CHEBI:15377"/>
        <dbReference type="ChEBI" id="CHEBI:15378"/>
        <dbReference type="ChEBI" id="CHEBI:57540"/>
        <dbReference type="ChEBI" id="CHEBI:57945"/>
        <dbReference type="ChEBI" id="CHEBI:58052"/>
        <dbReference type="ChEBI" id="CHEBI:58885"/>
        <dbReference type="EC" id="1.1.1.22"/>
    </reaction>
</comment>
<dbReference type="GO" id="GO:0000271">
    <property type="term" value="P:polysaccharide biosynthetic process"/>
    <property type="evidence" value="ECO:0007669"/>
    <property type="project" value="InterPro"/>
</dbReference>
<dbReference type="GO" id="GO:0051287">
    <property type="term" value="F:NAD binding"/>
    <property type="evidence" value="ECO:0007669"/>
    <property type="project" value="InterPro"/>
</dbReference>
<dbReference type="SMART" id="SM00984">
    <property type="entry name" value="UDPG_MGDP_dh_C"/>
    <property type="match status" value="1"/>
</dbReference>
<feature type="binding site" evidence="9">
    <location>
        <position position="218"/>
    </location>
    <ligand>
        <name>substrate</name>
    </ligand>
</feature>
<feature type="binding site" evidence="9">
    <location>
        <position position="335"/>
    </location>
    <ligand>
        <name>substrate</name>
    </ligand>
</feature>
<keyword evidence="5 7" id="KW-0520">NAD</keyword>
<evidence type="ECO:0000313" key="13">
    <source>
        <dbReference type="Proteomes" id="UP000278475"/>
    </source>
</evidence>
<dbReference type="PIRSF" id="PIRSF000124">
    <property type="entry name" value="UDPglc_GDPman_dh"/>
    <property type="match status" value="1"/>
</dbReference>
<dbReference type="PANTHER" id="PTHR43750">
    <property type="entry name" value="UDP-GLUCOSE 6-DEHYDROGENASE TUAD"/>
    <property type="match status" value="1"/>
</dbReference>
<dbReference type="InterPro" id="IPR014027">
    <property type="entry name" value="UDP-Glc/GDP-Man_DH_C"/>
</dbReference>
<dbReference type="UniPathway" id="UPA00038">
    <property type="reaction ID" value="UER00491"/>
</dbReference>
<evidence type="ECO:0000256" key="8">
    <source>
        <dbReference type="PIRSR" id="PIRSR500134-1"/>
    </source>
</evidence>
<feature type="binding site" evidence="9">
    <location>
        <begin position="264"/>
        <end position="268"/>
    </location>
    <ligand>
        <name>substrate</name>
    </ligand>
</feature>
<evidence type="ECO:0000256" key="6">
    <source>
        <dbReference type="ARBA" id="ARBA00047473"/>
    </source>
</evidence>
<feature type="binding site" evidence="10">
    <location>
        <position position="342"/>
    </location>
    <ligand>
        <name>NAD(+)</name>
        <dbReference type="ChEBI" id="CHEBI:57540"/>
    </ligand>
</feature>
<comment type="pathway">
    <text evidence="1">Nucleotide-sugar biosynthesis; UDP-alpha-D-glucuronate biosynthesis; UDP-alpha-D-glucuronate from UDP-alpha-D-glucose: step 1/1.</text>
</comment>
<dbReference type="Pfam" id="PF00984">
    <property type="entry name" value="UDPG_MGDP_dh"/>
    <property type="match status" value="1"/>
</dbReference>
<feature type="binding site" evidence="9">
    <location>
        <begin position="162"/>
        <end position="165"/>
    </location>
    <ligand>
        <name>substrate</name>
    </ligand>
</feature>
<dbReference type="GO" id="GO:0003979">
    <property type="term" value="F:UDP-glucose 6-dehydrogenase activity"/>
    <property type="evidence" value="ECO:0007669"/>
    <property type="project" value="UniProtKB-EC"/>
</dbReference>
<dbReference type="Gene3D" id="3.40.50.720">
    <property type="entry name" value="NAD(P)-binding Rossmann-like Domain"/>
    <property type="match status" value="2"/>
</dbReference>
<evidence type="ECO:0000256" key="10">
    <source>
        <dbReference type="PIRSR" id="PIRSR500134-3"/>
    </source>
</evidence>
<dbReference type="Gene3D" id="1.20.5.100">
    <property type="entry name" value="Cytochrome c1, transmembrane anchor, C-terminal"/>
    <property type="match status" value="1"/>
</dbReference>
<keyword evidence="4 7" id="KW-0560">Oxidoreductase</keyword>
<gene>
    <name evidence="12" type="ORF">DRJ31_09060</name>
</gene>
<dbReference type="PANTHER" id="PTHR43750:SF3">
    <property type="entry name" value="UDP-GLUCOSE 6-DEHYDROGENASE TUAD"/>
    <property type="match status" value="1"/>
</dbReference>